<dbReference type="InterPro" id="IPR008183">
    <property type="entry name" value="Aldose_1/G6P_1-epimerase"/>
</dbReference>
<evidence type="ECO:0000256" key="2">
    <source>
        <dbReference type="ARBA" id="ARBA00004496"/>
    </source>
</evidence>
<dbReference type="UniPathway" id="UPA00242"/>
<evidence type="ECO:0000256" key="12">
    <source>
        <dbReference type="PIRNR" id="PIRNR005096"/>
    </source>
</evidence>
<organism evidence="16 17">
    <name type="scientific">Clostridium fungisolvens</name>
    <dbReference type="NCBI Taxonomy" id="1604897"/>
    <lineage>
        <taxon>Bacteria</taxon>
        <taxon>Bacillati</taxon>
        <taxon>Bacillota</taxon>
        <taxon>Clostridia</taxon>
        <taxon>Eubacteriales</taxon>
        <taxon>Clostridiaceae</taxon>
        <taxon>Clostridium</taxon>
    </lineage>
</organism>
<keyword evidence="17" id="KW-1185">Reference proteome</keyword>
<keyword evidence="9" id="KW-0597">Phosphoprotein</keyword>
<accession>A0A6V8SFE2</accession>
<comment type="pathway">
    <text evidence="3 12">Carbohydrate metabolism; hexose metabolism.</text>
</comment>
<evidence type="ECO:0000256" key="7">
    <source>
        <dbReference type="ARBA" id="ARBA00014165"/>
    </source>
</evidence>
<dbReference type="GO" id="GO:0005737">
    <property type="term" value="C:cytoplasm"/>
    <property type="evidence" value="ECO:0007669"/>
    <property type="project" value="UniProtKB-SubCell"/>
</dbReference>
<comment type="caution">
    <text evidence="16">The sequence shown here is derived from an EMBL/GenBank/DDBJ whole genome shotgun (WGS) entry which is preliminary data.</text>
</comment>
<evidence type="ECO:0000256" key="5">
    <source>
        <dbReference type="ARBA" id="ARBA00011245"/>
    </source>
</evidence>
<dbReference type="GO" id="GO:0006006">
    <property type="term" value="P:glucose metabolic process"/>
    <property type="evidence" value="ECO:0007669"/>
    <property type="project" value="TreeGrafter"/>
</dbReference>
<dbReference type="EMBL" id="BLZR01000001">
    <property type="protein sequence ID" value="GFP75770.1"/>
    <property type="molecule type" value="Genomic_DNA"/>
</dbReference>
<gene>
    <name evidence="16" type="ORF">bsdtw1_01862</name>
</gene>
<dbReference type="GO" id="GO:0033499">
    <property type="term" value="P:galactose catabolic process via UDP-galactose, Leloir pathway"/>
    <property type="evidence" value="ECO:0007669"/>
    <property type="project" value="TreeGrafter"/>
</dbReference>
<dbReference type="GO" id="GO:0030246">
    <property type="term" value="F:carbohydrate binding"/>
    <property type="evidence" value="ECO:0007669"/>
    <property type="project" value="InterPro"/>
</dbReference>
<dbReference type="AlphaFoldDB" id="A0A6V8SFE2"/>
<dbReference type="SUPFAM" id="SSF74650">
    <property type="entry name" value="Galactose mutarotase-like"/>
    <property type="match status" value="1"/>
</dbReference>
<name>A0A6V8SFE2_9CLOT</name>
<dbReference type="Proteomes" id="UP000580568">
    <property type="component" value="Unassembled WGS sequence"/>
</dbReference>
<dbReference type="FunFam" id="2.70.98.10:FF:000003">
    <property type="entry name" value="Aldose 1-epimerase"/>
    <property type="match status" value="1"/>
</dbReference>
<evidence type="ECO:0000256" key="3">
    <source>
        <dbReference type="ARBA" id="ARBA00005028"/>
    </source>
</evidence>
<feature type="binding site" evidence="15">
    <location>
        <begin position="180"/>
        <end position="182"/>
    </location>
    <ligand>
        <name>beta-D-galactose</name>
        <dbReference type="ChEBI" id="CHEBI:27667"/>
    </ligand>
</feature>
<evidence type="ECO:0000313" key="17">
    <source>
        <dbReference type="Proteomes" id="UP000580568"/>
    </source>
</evidence>
<dbReference type="EC" id="5.1.3.3" evidence="6 12"/>
<comment type="catalytic activity">
    <reaction evidence="1 12">
        <text>alpha-D-glucose = beta-D-glucose</text>
        <dbReference type="Rhea" id="RHEA:10264"/>
        <dbReference type="ChEBI" id="CHEBI:15903"/>
        <dbReference type="ChEBI" id="CHEBI:17925"/>
        <dbReference type="EC" id="5.1.3.3"/>
    </reaction>
</comment>
<sequence length="352" mass="39575">MSISKRVYGETKDGEIVYCYTLENSKGMKAEIISFGAILTSLLVPDSEGKFDDIVLGYDILEGYFENPAFLGSTIGRYANRIENASFELNGVRYNLTKSEEQNQLHGGFTGFHKVLWDVAHINDNESPSIELTYVSKDGEEGYPGNLKVKVTYTVTENNEIKIDYEAVSDKDTVINLTNHSYFNLSGHAFGTVLDHKVMINADRFTVIDSNSIPTGELREVKGTPMDFTKPFKLGERICDDYEQLIVAKGYDHNWCLNADGNLLEKSAEVRDDKTGRIMEVYTTMPGVQLYSGNYLDGSIVGKNKAVYNKRAALCLETQFYPNSMNVPSFPSPVFRAGQEYKHTTIYKFFAK</sequence>
<feature type="binding site" evidence="14">
    <location>
        <position position="252"/>
    </location>
    <ligand>
        <name>beta-D-galactose</name>
        <dbReference type="ChEBI" id="CHEBI:27667"/>
    </ligand>
</feature>
<feature type="active site" description="Proton acceptor" evidence="13">
    <location>
        <position position="317"/>
    </location>
</feature>
<evidence type="ECO:0000256" key="10">
    <source>
        <dbReference type="ARBA" id="ARBA00023235"/>
    </source>
</evidence>
<feature type="active site" description="Proton donor" evidence="13">
    <location>
        <position position="180"/>
    </location>
</feature>
<evidence type="ECO:0000256" key="15">
    <source>
        <dbReference type="PIRSR" id="PIRSR005096-3"/>
    </source>
</evidence>
<dbReference type="InterPro" id="IPR014718">
    <property type="entry name" value="GH-type_carb-bd"/>
</dbReference>
<evidence type="ECO:0000256" key="4">
    <source>
        <dbReference type="ARBA" id="ARBA00006206"/>
    </source>
</evidence>
<protein>
    <recommendedName>
        <fullName evidence="7 12">Aldose 1-epimerase</fullName>
        <ecNumber evidence="6 12">5.1.3.3</ecNumber>
    </recommendedName>
</protein>
<dbReference type="PROSITE" id="PS00545">
    <property type="entry name" value="ALDOSE_1_EPIMERASE"/>
    <property type="match status" value="1"/>
</dbReference>
<dbReference type="RefSeq" id="WP_183277243.1">
    <property type="nucleotide sequence ID" value="NZ_BLZR01000001.1"/>
</dbReference>
<comment type="similarity">
    <text evidence="4 12">Belongs to the aldose epimerase family.</text>
</comment>
<comment type="subcellular location">
    <subcellularLocation>
        <location evidence="2">Cytoplasm</location>
    </subcellularLocation>
</comment>
<keyword evidence="11 12" id="KW-0119">Carbohydrate metabolism</keyword>
<dbReference type="NCBIfam" id="NF008277">
    <property type="entry name" value="PRK11055.1"/>
    <property type="match status" value="1"/>
</dbReference>
<evidence type="ECO:0000256" key="9">
    <source>
        <dbReference type="ARBA" id="ARBA00022553"/>
    </source>
</evidence>
<dbReference type="PIRSF" id="PIRSF005096">
    <property type="entry name" value="GALM"/>
    <property type="match status" value="1"/>
</dbReference>
<dbReference type="InterPro" id="IPR047215">
    <property type="entry name" value="Galactose_mutarotase-like"/>
</dbReference>
<evidence type="ECO:0000256" key="11">
    <source>
        <dbReference type="ARBA" id="ARBA00023277"/>
    </source>
</evidence>
<dbReference type="CDD" id="cd09019">
    <property type="entry name" value="galactose_mutarotase_like"/>
    <property type="match status" value="1"/>
</dbReference>
<evidence type="ECO:0000256" key="8">
    <source>
        <dbReference type="ARBA" id="ARBA00022490"/>
    </source>
</evidence>
<dbReference type="PANTHER" id="PTHR10091:SF0">
    <property type="entry name" value="GALACTOSE MUTAROTASE"/>
    <property type="match status" value="1"/>
</dbReference>
<reference evidence="16 17" key="1">
    <citation type="submission" date="2020-07" db="EMBL/GenBank/DDBJ databases">
        <title>A new beta-1,3-glucan-decomposing anaerobic bacterium isolated from anoxic soil subjected to biological soil disinfestation.</title>
        <authorList>
            <person name="Ueki A."/>
            <person name="Tonouchi A."/>
        </authorList>
    </citation>
    <scope>NUCLEOTIDE SEQUENCE [LARGE SCALE GENOMIC DNA]</scope>
    <source>
        <strain evidence="16 17">TW1</strain>
    </source>
</reference>
<dbReference type="Gene3D" id="2.70.98.10">
    <property type="match status" value="1"/>
</dbReference>
<dbReference type="InterPro" id="IPR011013">
    <property type="entry name" value="Gal_mutarotase_sf_dom"/>
</dbReference>
<dbReference type="InterPro" id="IPR018052">
    <property type="entry name" value="Ald1_epimerase_CS"/>
</dbReference>
<keyword evidence="10 12" id="KW-0413">Isomerase</keyword>
<dbReference type="GO" id="GO:0004034">
    <property type="term" value="F:aldose 1-epimerase activity"/>
    <property type="evidence" value="ECO:0007669"/>
    <property type="project" value="UniProtKB-EC"/>
</dbReference>
<evidence type="ECO:0000256" key="1">
    <source>
        <dbReference type="ARBA" id="ARBA00001614"/>
    </source>
</evidence>
<dbReference type="Pfam" id="PF01263">
    <property type="entry name" value="Aldose_epim"/>
    <property type="match status" value="1"/>
</dbReference>
<dbReference type="PANTHER" id="PTHR10091">
    <property type="entry name" value="ALDOSE-1-EPIMERASE"/>
    <property type="match status" value="1"/>
</dbReference>
<evidence type="ECO:0000256" key="13">
    <source>
        <dbReference type="PIRSR" id="PIRSR005096-1"/>
    </source>
</evidence>
<evidence type="ECO:0000256" key="6">
    <source>
        <dbReference type="ARBA" id="ARBA00013185"/>
    </source>
</evidence>
<proteinExistence type="inferred from homology"/>
<evidence type="ECO:0000256" key="14">
    <source>
        <dbReference type="PIRSR" id="PIRSR005096-2"/>
    </source>
</evidence>
<evidence type="ECO:0000313" key="16">
    <source>
        <dbReference type="EMBL" id="GFP75770.1"/>
    </source>
</evidence>
<keyword evidence="8" id="KW-0963">Cytoplasm</keyword>
<dbReference type="InterPro" id="IPR015443">
    <property type="entry name" value="Aldose_1-epimerase"/>
</dbReference>
<feature type="binding site" evidence="15">
    <location>
        <begin position="80"/>
        <end position="81"/>
    </location>
    <ligand>
        <name>beta-D-galactose</name>
        <dbReference type="ChEBI" id="CHEBI:27667"/>
    </ligand>
</feature>
<comment type="subunit">
    <text evidence="5">Monomer.</text>
</comment>